<evidence type="ECO:0000313" key="2">
    <source>
        <dbReference type="WBParaSite" id="Minc3s02358g29651"/>
    </source>
</evidence>
<sequence>MSDYALVRTRSALALSSCAPIGLTRTYSVPDLLILTTTILGPTPTEAIIHTLIVVTTTLMAIMDTIHTATIAATEATCKQITVCPTTREGGTIPTMIHIWAVIAIGAGFSTVSIIEGPLKVSLVWHRYGGWTAQRTISFTQLNRNWISSTSWFQRHKDWRLLYLWDKNLSNPDSHKPELRDYKAEWVPAFNPT</sequence>
<dbReference type="WBParaSite" id="Minc3s02358g29651">
    <property type="protein sequence ID" value="Minc3s02358g29651"/>
    <property type="gene ID" value="Minc3s02358g29651"/>
</dbReference>
<dbReference type="Proteomes" id="UP000887563">
    <property type="component" value="Unplaced"/>
</dbReference>
<dbReference type="AlphaFoldDB" id="A0A914MPQ9"/>
<name>A0A914MPQ9_MELIC</name>
<reference evidence="2" key="1">
    <citation type="submission" date="2022-11" db="UniProtKB">
        <authorList>
            <consortium name="WormBaseParasite"/>
        </authorList>
    </citation>
    <scope>IDENTIFICATION</scope>
</reference>
<evidence type="ECO:0000313" key="1">
    <source>
        <dbReference type="Proteomes" id="UP000887563"/>
    </source>
</evidence>
<accession>A0A914MPQ9</accession>
<keyword evidence="1" id="KW-1185">Reference proteome</keyword>
<organism evidence="1 2">
    <name type="scientific">Meloidogyne incognita</name>
    <name type="common">Southern root-knot nematode worm</name>
    <name type="synonym">Oxyuris incognita</name>
    <dbReference type="NCBI Taxonomy" id="6306"/>
    <lineage>
        <taxon>Eukaryota</taxon>
        <taxon>Metazoa</taxon>
        <taxon>Ecdysozoa</taxon>
        <taxon>Nematoda</taxon>
        <taxon>Chromadorea</taxon>
        <taxon>Rhabditida</taxon>
        <taxon>Tylenchina</taxon>
        <taxon>Tylenchomorpha</taxon>
        <taxon>Tylenchoidea</taxon>
        <taxon>Meloidogynidae</taxon>
        <taxon>Meloidogyninae</taxon>
        <taxon>Meloidogyne</taxon>
        <taxon>Meloidogyne incognita group</taxon>
    </lineage>
</organism>
<proteinExistence type="predicted"/>
<protein>
    <submittedName>
        <fullName evidence="2">Uncharacterized protein</fullName>
    </submittedName>
</protein>